<dbReference type="InterPro" id="IPR046878">
    <property type="entry name" value="Big_14"/>
</dbReference>
<organism evidence="2 3">
    <name type="scientific">Bianquea renquensis</name>
    <dbReference type="NCBI Taxonomy" id="2763661"/>
    <lineage>
        <taxon>Bacteria</taxon>
        <taxon>Bacillati</taxon>
        <taxon>Bacillota</taxon>
        <taxon>Clostridia</taxon>
        <taxon>Eubacteriales</taxon>
        <taxon>Bianqueaceae</taxon>
        <taxon>Bianquea</taxon>
    </lineage>
</organism>
<protein>
    <recommendedName>
        <fullName evidence="1">Bacterial Ig-like domain-containing protein</fullName>
    </recommendedName>
</protein>
<dbReference type="Pfam" id="PF20251">
    <property type="entry name" value="Big_14"/>
    <property type="match status" value="1"/>
</dbReference>
<keyword evidence="3" id="KW-1185">Reference proteome</keyword>
<name>A0A926I1B3_9FIRM</name>
<dbReference type="EMBL" id="JACRSQ010000008">
    <property type="protein sequence ID" value="MBC8543288.1"/>
    <property type="molecule type" value="Genomic_DNA"/>
</dbReference>
<reference evidence="2" key="1">
    <citation type="submission" date="2020-08" db="EMBL/GenBank/DDBJ databases">
        <title>Genome public.</title>
        <authorList>
            <person name="Liu C."/>
            <person name="Sun Q."/>
        </authorList>
    </citation>
    <scope>NUCLEOTIDE SEQUENCE</scope>
    <source>
        <strain evidence="2">NSJ-32</strain>
    </source>
</reference>
<proteinExistence type="predicted"/>
<accession>A0A926I1B3</accession>
<dbReference type="RefSeq" id="WP_177714723.1">
    <property type="nucleotide sequence ID" value="NZ_JACRSQ010000008.1"/>
</dbReference>
<evidence type="ECO:0000313" key="3">
    <source>
        <dbReference type="Proteomes" id="UP000657006"/>
    </source>
</evidence>
<evidence type="ECO:0000259" key="1">
    <source>
        <dbReference type="Pfam" id="PF20251"/>
    </source>
</evidence>
<gene>
    <name evidence="2" type="ORF">H8730_07000</name>
</gene>
<comment type="caution">
    <text evidence="2">The sequence shown here is derived from an EMBL/GenBank/DDBJ whole genome shotgun (WGS) entry which is preliminary data.</text>
</comment>
<sequence>MLHPSNYEIYTADTIKMEAEEQAYSSNIASIKTIVTSSVELGYGMDFELEFCKDGRWYTMEMKDTSFISLTGIIAAGTPHEIDYHIHDHYRTPLKAGRYRIVQEFSSEELGICYCAAEFVIQ</sequence>
<feature type="domain" description="Bacterial Ig-like" evidence="1">
    <location>
        <begin position="14"/>
        <end position="108"/>
    </location>
</feature>
<evidence type="ECO:0000313" key="2">
    <source>
        <dbReference type="EMBL" id="MBC8543288.1"/>
    </source>
</evidence>
<dbReference type="AlphaFoldDB" id="A0A926I1B3"/>
<dbReference type="Proteomes" id="UP000657006">
    <property type="component" value="Unassembled WGS sequence"/>
</dbReference>